<sequence>MGTNKDIQSPKNIFVFNLGRLWQEASTERWDNVMYLYEFIQEITHNVLLEKYSKKLMELRIAIERKDCNSVDKTLEAILKW</sequence>
<comment type="caution">
    <text evidence="1">The sequence shown here is derived from an EMBL/GenBank/DDBJ whole genome shotgun (WGS) entry which is preliminary data.</text>
</comment>
<evidence type="ECO:0000313" key="1">
    <source>
        <dbReference type="EMBL" id="MBI4726931.1"/>
    </source>
</evidence>
<protein>
    <submittedName>
        <fullName evidence="1">Uncharacterized protein</fullName>
    </submittedName>
</protein>
<dbReference type="EMBL" id="JACQXR010000089">
    <property type="protein sequence ID" value="MBI4726931.1"/>
    <property type="molecule type" value="Genomic_DNA"/>
</dbReference>
<gene>
    <name evidence="1" type="ORF">HY768_06870</name>
</gene>
<accession>A0A933I9Z1</accession>
<name>A0A933I9Z1_UNCT6</name>
<proteinExistence type="predicted"/>
<reference evidence="1" key="1">
    <citation type="submission" date="2020-07" db="EMBL/GenBank/DDBJ databases">
        <title>Huge and variable diversity of episymbiotic CPR bacteria and DPANN archaea in groundwater ecosystems.</title>
        <authorList>
            <person name="He C.Y."/>
            <person name="Keren R."/>
            <person name="Whittaker M."/>
            <person name="Farag I.F."/>
            <person name="Doudna J."/>
            <person name="Cate J.H.D."/>
            <person name="Banfield J.F."/>
        </authorList>
    </citation>
    <scope>NUCLEOTIDE SEQUENCE</scope>
    <source>
        <strain evidence="1">NC_groundwater_1520_Pr4_B-0.1um_53_5</strain>
    </source>
</reference>
<dbReference type="Proteomes" id="UP000736328">
    <property type="component" value="Unassembled WGS sequence"/>
</dbReference>
<evidence type="ECO:0000313" key="2">
    <source>
        <dbReference type="Proteomes" id="UP000736328"/>
    </source>
</evidence>
<organism evidence="1 2">
    <name type="scientific">candidate division TA06 bacterium</name>
    <dbReference type="NCBI Taxonomy" id="2250710"/>
    <lineage>
        <taxon>Bacteria</taxon>
        <taxon>Bacteria division TA06</taxon>
    </lineage>
</organism>
<dbReference type="AlphaFoldDB" id="A0A933I9Z1"/>